<evidence type="ECO:0000313" key="6">
    <source>
        <dbReference type="Proteomes" id="UP000003477"/>
    </source>
</evidence>
<evidence type="ECO:0000256" key="3">
    <source>
        <dbReference type="PROSITE-ProRule" id="PRU00169"/>
    </source>
</evidence>
<evidence type="ECO:0000313" key="5">
    <source>
        <dbReference type="EMBL" id="EHJ14245.1"/>
    </source>
</evidence>
<comment type="caution">
    <text evidence="5">The sequence shown here is derived from an EMBL/GenBank/DDBJ whole genome shotgun (WGS) entry which is preliminary data.</text>
</comment>
<dbReference type="GO" id="GO:0030428">
    <property type="term" value="C:cell septum"/>
    <property type="evidence" value="ECO:0007669"/>
    <property type="project" value="UniProtKB-SubCell"/>
</dbReference>
<organism evidence="5 6">
    <name type="scientific">Crocosphaera watsonii WH 0003</name>
    <dbReference type="NCBI Taxonomy" id="423471"/>
    <lineage>
        <taxon>Bacteria</taxon>
        <taxon>Bacillati</taxon>
        <taxon>Cyanobacteriota</taxon>
        <taxon>Cyanophyceae</taxon>
        <taxon>Oscillatoriophycideae</taxon>
        <taxon>Chroococcales</taxon>
        <taxon>Aphanothecaceae</taxon>
        <taxon>Crocosphaera</taxon>
    </lineage>
</organism>
<keyword evidence="1 3" id="KW-0597">Phosphoprotein</keyword>
<sequence>MTLIMNIKSYQEISMRSNEILPKFSPADILAKISGSEATGCLIVSYNSVTWRIYFHSGELIYAHHSLDSFGRLERHLRRLSYRIPTLTSPVRNKVRLKFENESQINQDLPCEYQAISWLVENKVLKDSEARKLVISLIREVFESFLLLKSANCEFVEQTDFELQLARLNTDKFLIICQQRIEAWQALAPLISSPEQRPYFFSKNQSQGRIYPENIEKFSKLLRGFSFRQLAVVTNKDELQIAQYIYKFIENRSVILREPESPFDKLPQFEEDKKPSQYLPEEENPINLRSAERAKTYKLFCVDDSPTMLQEISRFLDNKRLTIKAMTESKKALLEIIRFKPDIILLDVGMPGIDGYQLCKLIRNHPLFKNTPIIMVTGHKGLIDRAKARVAGSSDYLTKPFTQSDLLNMVIRYLT</sequence>
<dbReference type="Pfam" id="PF00072">
    <property type="entry name" value="Response_reg"/>
    <property type="match status" value="1"/>
</dbReference>
<dbReference type="SMART" id="SM00448">
    <property type="entry name" value="REC"/>
    <property type="match status" value="1"/>
</dbReference>
<keyword evidence="2" id="KW-0902">Two-component regulatory system</keyword>
<dbReference type="InterPro" id="IPR011006">
    <property type="entry name" value="CheY-like_superfamily"/>
</dbReference>
<comment type="induction">
    <text evidence="2">By nitrogen starvation.</text>
</comment>
<gene>
    <name evidence="5" type="ORF">CWATWH0003_1078</name>
</gene>
<dbReference type="InterPro" id="IPR050595">
    <property type="entry name" value="Bact_response_regulator"/>
</dbReference>
<dbReference type="Gene3D" id="3.40.50.2300">
    <property type="match status" value="1"/>
</dbReference>
<dbReference type="AlphaFoldDB" id="G5J0P4"/>
<dbReference type="PATRIC" id="fig|423471.3.peg.993"/>
<evidence type="ECO:0000256" key="1">
    <source>
        <dbReference type="ARBA" id="ARBA00022553"/>
    </source>
</evidence>
<dbReference type="PANTHER" id="PTHR44591">
    <property type="entry name" value="STRESS RESPONSE REGULATOR PROTEIN 1"/>
    <property type="match status" value="1"/>
</dbReference>
<dbReference type="GO" id="GO:0000160">
    <property type="term" value="P:phosphorelay signal transduction system"/>
    <property type="evidence" value="ECO:0007669"/>
    <property type="project" value="UniProtKB-KW"/>
</dbReference>
<dbReference type="PIRSF" id="PIRSF005897">
    <property type="entry name" value="RR_PatA"/>
    <property type="match status" value="1"/>
</dbReference>
<keyword evidence="2" id="KW-0364">Heterocyst</keyword>
<evidence type="ECO:0000256" key="2">
    <source>
        <dbReference type="PIRNR" id="PIRNR005897"/>
    </source>
</evidence>
<dbReference type="EMBL" id="AESD01000175">
    <property type="protein sequence ID" value="EHJ14245.1"/>
    <property type="molecule type" value="Genomic_DNA"/>
</dbReference>
<dbReference type="InterPro" id="IPR025497">
    <property type="entry name" value="PatA-like_N"/>
</dbReference>
<dbReference type="SUPFAM" id="SSF52172">
    <property type="entry name" value="CheY-like"/>
    <property type="match status" value="1"/>
</dbReference>
<comment type="subcellular location">
    <subcellularLocation>
        <location evidence="2">Cell septum</location>
    </subcellularLocation>
</comment>
<evidence type="ECO:0000259" key="4">
    <source>
        <dbReference type="PROSITE" id="PS50110"/>
    </source>
</evidence>
<dbReference type="GO" id="GO:0043158">
    <property type="term" value="P:heterocyst development"/>
    <property type="evidence" value="ECO:0007669"/>
    <property type="project" value="UniProtKB-KW"/>
</dbReference>
<dbReference type="Pfam" id="PF14332">
    <property type="entry name" value="DUF4388"/>
    <property type="match status" value="1"/>
</dbReference>
<dbReference type="PANTHER" id="PTHR44591:SF3">
    <property type="entry name" value="RESPONSE REGULATORY DOMAIN-CONTAINING PROTEIN"/>
    <property type="match status" value="1"/>
</dbReference>
<proteinExistence type="evidence at transcript level"/>
<dbReference type="Proteomes" id="UP000003477">
    <property type="component" value="Unassembled WGS sequence"/>
</dbReference>
<reference evidence="5 6" key="1">
    <citation type="journal article" date="2011" name="Front. Microbiol.">
        <title>Two Strains of Crocosphaera watsonii with Highly Conserved Genomes are Distinguished by Strain-Specific Features.</title>
        <authorList>
            <person name="Bench S.R."/>
            <person name="Ilikchyan I.N."/>
            <person name="Tripp H.J."/>
            <person name="Zehr J.P."/>
        </authorList>
    </citation>
    <scope>NUCLEOTIDE SEQUENCE [LARGE SCALE GENOMIC DNA]</scope>
    <source>
        <strain evidence="5 6">WH 0003</strain>
    </source>
</reference>
<feature type="modified residue" description="4-aspartylphosphate" evidence="3">
    <location>
        <position position="347"/>
    </location>
</feature>
<dbReference type="InterPro" id="IPR001789">
    <property type="entry name" value="Sig_transdc_resp-reg_receiver"/>
</dbReference>
<dbReference type="PROSITE" id="PS50110">
    <property type="entry name" value="RESPONSE_REGULATORY"/>
    <property type="match status" value="1"/>
</dbReference>
<name>G5J0P4_CROWT</name>
<accession>G5J0P4</accession>
<feature type="domain" description="Response regulatory" evidence="4">
    <location>
        <begin position="298"/>
        <end position="414"/>
    </location>
</feature>
<dbReference type="InterPro" id="IPR024186">
    <property type="entry name" value="Sig_transdc_resp-reg_PatA"/>
</dbReference>
<comment type="function">
    <text evidence="2">Controls heterocyst pattern formation.</text>
</comment>
<protein>
    <recommendedName>
        <fullName evidence="2">Protein PatA</fullName>
    </recommendedName>
</protein>